<dbReference type="SUPFAM" id="SSF53335">
    <property type="entry name" value="S-adenosyl-L-methionine-dependent methyltransferases"/>
    <property type="match status" value="1"/>
</dbReference>
<organism evidence="2 3">
    <name type="scientific">Pseudonocardia cypriaca</name>
    <dbReference type="NCBI Taxonomy" id="882449"/>
    <lineage>
        <taxon>Bacteria</taxon>
        <taxon>Bacillati</taxon>
        <taxon>Actinomycetota</taxon>
        <taxon>Actinomycetes</taxon>
        <taxon>Pseudonocardiales</taxon>
        <taxon>Pseudonocardiaceae</taxon>
        <taxon>Pseudonocardia</taxon>
    </lineage>
</organism>
<dbReference type="OrthoDB" id="474235at2"/>
<dbReference type="InterPro" id="IPR029063">
    <property type="entry name" value="SAM-dependent_MTases_sf"/>
</dbReference>
<dbReference type="EMBL" id="VFPH01000002">
    <property type="protein sequence ID" value="TQM38563.1"/>
    <property type="molecule type" value="Genomic_DNA"/>
</dbReference>
<reference evidence="2 3" key="1">
    <citation type="submission" date="2019-06" db="EMBL/GenBank/DDBJ databases">
        <title>Sequencing the genomes of 1000 actinobacteria strains.</title>
        <authorList>
            <person name="Klenk H.-P."/>
        </authorList>
    </citation>
    <scope>NUCLEOTIDE SEQUENCE [LARGE SCALE GENOMIC DNA]</scope>
    <source>
        <strain evidence="2 3">DSM 45511</strain>
    </source>
</reference>
<keyword evidence="2" id="KW-0489">Methyltransferase</keyword>
<evidence type="ECO:0000313" key="3">
    <source>
        <dbReference type="Proteomes" id="UP000319818"/>
    </source>
</evidence>
<dbReference type="GO" id="GO:0032259">
    <property type="term" value="P:methylation"/>
    <property type="evidence" value="ECO:0007669"/>
    <property type="project" value="UniProtKB-KW"/>
</dbReference>
<dbReference type="CDD" id="cd02440">
    <property type="entry name" value="AdoMet_MTases"/>
    <property type="match status" value="1"/>
</dbReference>
<dbReference type="RefSeq" id="WP_142105223.1">
    <property type="nucleotide sequence ID" value="NZ_VFPH01000002.1"/>
</dbReference>
<sequence>MLTALELHEIAEADHRILDPFTDDHLLELAAVARVGAGTRVLDLACGKGEMLCRWAQEFGASGLGVDLSPVFSDAARRRADELGVADRVTIEQADAGSYQAEAGAFDIAACVGATWIGGGLAGTVELLRPAVPASGLLLIGEPFWREPPPAEAHAAFGEPDLFSDLPGLLDRFERAGADLVEMVLADEHSWDRYVAAQWWALRRWLDEHPDDPATDQVREFRDEVRRVHLAYQRRYLGWGVFVLRP</sequence>
<keyword evidence="2" id="KW-0808">Transferase</keyword>
<evidence type="ECO:0000259" key="1">
    <source>
        <dbReference type="Pfam" id="PF13649"/>
    </source>
</evidence>
<dbReference type="Gene3D" id="3.40.50.150">
    <property type="entry name" value="Vaccinia Virus protein VP39"/>
    <property type="match status" value="1"/>
</dbReference>
<dbReference type="Pfam" id="PF13649">
    <property type="entry name" value="Methyltransf_25"/>
    <property type="match status" value="1"/>
</dbReference>
<comment type="caution">
    <text evidence="2">The sequence shown here is derived from an EMBL/GenBank/DDBJ whole genome shotgun (WGS) entry which is preliminary data.</text>
</comment>
<name>A0A543FXK0_9PSEU</name>
<dbReference type="GO" id="GO:0008168">
    <property type="term" value="F:methyltransferase activity"/>
    <property type="evidence" value="ECO:0007669"/>
    <property type="project" value="UniProtKB-KW"/>
</dbReference>
<keyword evidence="3" id="KW-1185">Reference proteome</keyword>
<dbReference type="InterPro" id="IPR041698">
    <property type="entry name" value="Methyltransf_25"/>
</dbReference>
<gene>
    <name evidence="2" type="ORF">FB388_5806</name>
</gene>
<accession>A0A543FXK0</accession>
<dbReference type="AlphaFoldDB" id="A0A543FXK0"/>
<protein>
    <submittedName>
        <fullName evidence="2">Methyltransferase family protein</fullName>
    </submittedName>
</protein>
<feature type="domain" description="Methyltransferase" evidence="1">
    <location>
        <begin position="41"/>
        <end position="114"/>
    </location>
</feature>
<dbReference type="Proteomes" id="UP000319818">
    <property type="component" value="Unassembled WGS sequence"/>
</dbReference>
<evidence type="ECO:0000313" key="2">
    <source>
        <dbReference type="EMBL" id="TQM38563.1"/>
    </source>
</evidence>
<proteinExistence type="predicted"/>